<dbReference type="Proteomes" id="UP000279194">
    <property type="component" value="Unassembled WGS sequence"/>
</dbReference>
<keyword evidence="1" id="KW-0812">Transmembrane</keyword>
<dbReference type="EMBL" id="RCVM01000005">
    <property type="protein sequence ID" value="RLY03966.1"/>
    <property type="molecule type" value="Genomic_DNA"/>
</dbReference>
<evidence type="ECO:0000256" key="1">
    <source>
        <dbReference type="SAM" id="Phobius"/>
    </source>
</evidence>
<dbReference type="RefSeq" id="WP_121835014.1">
    <property type="nucleotide sequence ID" value="NZ_CP163513.1"/>
</dbReference>
<accession>A0A3L9DR76</accession>
<keyword evidence="3" id="KW-1185">Reference proteome</keyword>
<sequence length="301" mass="34489">MSKKVKKKESFGSLEKALHVEFEREYQKSQKIKAYVGYGLLAVFGLLILIWLQRNQSDKKVEDKSVEKVYQFKSADVTTENSINESEIRTDFTKQLIASEKEFDFKWGIENFLSLEVGNIYDGGGATLTKVLQDYGKPSDAYFYDSYFDERSLYLTYDYGIYTNFAYTSEKDPRDRGDINLNFYKSGDEYYLQSKDAYSLEDDAYPVAGKDDPKFEWTLEEFGKVTVGDGNTGDGGVSYDEVIAKYGLPDKSLLSLIGSKEVRQSLEMVYLNGYQGHVSFRLYKQEDGVFRLFAKDTALSQ</sequence>
<proteinExistence type="predicted"/>
<evidence type="ECO:0000313" key="3">
    <source>
        <dbReference type="Proteomes" id="UP000279194"/>
    </source>
</evidence>
<dbReference type="OrthoDB" id="2224348at2"/>
<keyword evidence="1" id="KW-0472">Membrane</keyword>
<name>A0A3L9DR76_9STRE</name>
<reference evidence="2 3" key="1">
    <citation type="submission" date="2018-10" db="EMBL/GenBank/DDBJ databases">
        <title>Streptococcus hillyeri sp. nov., isolated from equine tracheal sample.</title>
        <authorList>
            <person name="Macfadyen A.C."/>
            <person name="Waller A."/>
            <person name="Paterson G.K."/>
        </authorList>
    </citation>
    <scope>NUCLEOTIDE SEQUENCE [LARGE SCALE GENOMIC DNA]</scope>
    <source>
        <strain evidence="2 3">28462</strain>
    </source>
</reference>
<feature type="transmembrane region" description="Helical" evidence="1">
    <location>
        <begin position="34"/>
        <end position="52"/>
    </location>
</feature>
<keyword evidence="1" id="KW-1133">Transmembrane helix</keyword>
<organism evidence="2 3">
    <name type="scientific">Streptococcus hillyeri</name>
    <dbReference type="NCBI Taxonomy" id="2282420"/>
    <lineage>
        <taxon>Bacteria</taxon>
        <taxon>Bacillati</taxon>
        <taxon>Bacillota</taxon>
        <taxon>Bacilli</taxon>
        <taxon>Lactobacillales</taxon>
        <taxon>Streptococcaceae</taxon>
        <taxon>Streptococcus</taxon>
    </lineage>
</organism>
<gene>
    <name evidence="2" type="ORF">EAF07_04065</name>
</gene>
<protein>
    <submittedName>
        <fullName evidence="2">Uncharacterized protein</fullName>
    </submittedName>
</protein>
<evidence type="ECO:0000313" key="2">
    <source>
        <dbReference type="EMBL" id="RLY03966.1"/>
    </source>
</evidence>
<comment type="caution">
    <text evidence="2">The sequence shown here is derived from an EMBL/GenBank/DDBJ whole genome shotgun (WGS) entry which is preliminary data.</text>
</comment>
<dbReference type="AlphaFoldDB" id="A0A3L9DR76"/>